<dbReference type="GO" id="GO:0005739">
    <property type="term" value="C:mitochondrion"/>
    <property type="evidence" value="ECO:0007669"/>
    <property type="project" value="InterPro"/>
</dbReference>
<dbReference type="PANTHER" id="PTHR28589">
    <property type="entry name" value="28S RIBOSOMAL PROTEIN S34, MITOCHONDRIAL"/>
    <property type="match status" value="1"/>
</dbReference>
<accession>A0A4Y7TMI2</accession>
<evidence type="ECO:0000313" key="2">
    <source>
        <dbReference type="Proteomes" id="UP000298030"/>
    </source>
</evidence>
<dbReference type="Proteomes" id="UP000298030">
    <property type="component" value="Unassembled WGS sequence"/>
</dbReference>
<gene>
    <name evidence="1" type="ORF">FA13DRAFT_1788029</name>
</gene>
<dbReference type="OrthoDB" id="16434at2759"/>
<protein>
    <submittedName>
        <fullName evidence="1">Uncharacterized protein</fullName>
    </submittedName>
</protein>
<dbReference type="EMBL" id="QPFP01000007">
    <property type="protein sequence ID" value="TEB35380.1"/>
    <property type="molecule type" value="Genomic_DNA"/>
</dbReference>
<organism evidence="1 2">
    <name type="scientific">Coprinellus micaceus</name>
    <name type="common">Glistening ink-cap mushroom</name>
    <name type="synonym">Coprinus micaceus</name>
    <dbReference type="NCBI Taxonomy" id="71717"/>
    <lineage>
        <taxon>Eukaryota</taxon>
        <taxon>Fungi</taxon>
        <taxon>Dikarya</taxon>
        <taxon>Basidiomycota</taxon>
        <taxon>Agaricomycotina</taxon>
        <taxon>Agaricomycetes</taxon>
        <taxon>Agaricomycetidae</taxon>
        <taxon>Agaricales</taxon>
        <taxon>Agaricineae</taxon>
        <taxon>Psathyrellaceae</taxon>
        <taxon>Coprinellus</taxon>
    </lineage>
</organism>
<comment type="caution">
    <text evidence="1">The sequence shown here is derived from an EMBL/GenBank/DDBJ whole genome shotgun (WGS) entry which is preliminary data.</text>
</comment>
<evidence type="ECO:0000313" key="1">
    <source>
        <dbReference type="EMBL" id="TEB35380.1"/>
    </source>
</evidence>
<dbReference type="GO" id="GO:0003735">
    <property type="term" value="F:structural constituent of ribosome"/>
    <property type="evidence" value="ECO:0007669"/>
    <property type="project" value="InterPro"/>
</dbReference>
<proteinExistence type="predicted"/>
<keyword evidence="2" id="KW-1185">Reference proteome</keyword>
<dbReference type="AlphaFoldDB" id="A0A4Y7TMI2"/>
<sequence>MFPSLARRSASTVAESIQRLLPKDLPPSLSPKSGNLYEVLSRTPSGGVGSKVFQTRWRGKEIKDSYWVVTRSQFKCEGKHGKAWGHLYWKGKNVSPKEEIIRGGLKYTWTEGSS</sequence>
<reference evidence="1 2" key="1">
    <citation type="journal article" date="2019" name="Nat. Ecol. Evol.">
        <title>Megaphylogeny resolves global patterns of mushroom evolution.</title>
        <authorList>
            <person name="Varga T."/>
            <person name="Krizsan K."/>
            <person name="Foldi C."/>
            <person name="Dima B."/>
            <person name="Sanchez-Garcia M."/>
            <person name="Sanchez-Ramirez S."/>
            <person name="Szollosi G.J."/>
            <person name="Szarkandi J.G."/>
            <person name="Papp V."/>
            <person name="Albert L."/>
            <person name="Andreopoulos W."/>
            <person name="Angelini C."/>
            <person name="Antonin V."/>
            <person name="Barry K.W."/>
            <person name="Bougher N.L."/>
            <person name="Buchanan P."/>
            <person name="Buyck B."/>
            <person name="Bense V."/>
            <person name="Catcheside P."/>
            <person name="Chovatia M."/>
            <person name="Cooper J."/>
            <person name="Damon W."/>
            <person name="Desjardin D."/>
            <person name="Finy P."/>
            <person name="Geml J."/>
            <person name="Haridas S."/>
            <person name="Hughes K."/>
            <person name="Justo A."/>
            <person name="Karasinski D."/>
            <person name="Kautmanova I."/>
            <person name="Kiss B."/>
            <person name="Kocsube S."/>
            <person name="Kotiranta H."/>
            <person name="LaButti K.M."/>
            <person name="Lechner B.E."/>
            <person name="Liimatainen K."/>
            <person name="Lipzen A."/>
            <person name="Lukacs Z."/>
            <person name="Mihaltcheva S."/>
            <person name="Morgado L.N."/>
            <person name="Niskanen T."/>
            <person name="Noordeloos M.E."/>
            <person name="Ohm R.A."/>
            <person name="Ortiz-Santana B."/>
            <person name="Ovrebo C."/>
            <person name="Racz N."/>
            <person name="Riley R."/>
            <person name="Savchenko A."/>
            <person name="Shiryaev A."/>
            <person name="Soop K."/>
            <person name="Spirin V."/>
            <person name="Szebenyi C."/>
            <person name="Tomsovsky M."/>
            <person name="Tulloss R.E."/>
            <person name="Uehling J."/>
            <person name="Grigoriev I.V."/>
            <person name="Vagvolgyi C."/>
            <person name="Papp T."/>
            <person name="Martin F.M."/>
            <person name="Miettinen O."/>
            <person name="Hibbett D.S."/>
            <person name="Nagy L.G."/>
        </authorList>
    </citation>
    <scope>NUCLEOTIDE SEQUENCE [LARGE SCALE GENOMIC DNA]</scope>
    <source>
        <strain evidence="1 2">FP101781</strain>
    </source>
</reference>
<dbReference type="Pfam" id="PF16053">
    <property type="entry name" value="MRP-S34"/>
    <property type="match status" value="1"/>
</dbReference>
<dbReference type="PANTHER" id="PTHR28589:SF1">
    <property type="entry name" value="SMALL RIBOSOMAL SUBUNIT PROTEIN MS34"/>
    <property type="match status" value="1"/>
</dbReference>
<name>A0A4Y7TMI2_COPMI</name>
<dbReference type="InterPro" id="IPR032053">
    <property type="entry name" value="Ribosomal_mS34"/>
</dbReference>